<organism evidence="3">
    <name type="scientific">mine drainage metagenome</name>
    <dbReference type="NCBI Taxonomy" id="410659"/>
    <lineage>
        <taxon>unclassified sequences</taxon>
        <taxon>metagenomes</taxon>
        <taxon>ecological metagenomes</taxon>
    </lineage>
</organism>
<proteinExistence type="predicted"/>
<sequence>KLMERAFTIYGEERYGNLSRISVSHLYNLRGSKEYVAKRRHWTKTRSTKAPIGERRAPRPEGSPGYLRIDSVHQGDQDGKKGVYHINAVDSVTQYQVVATCEKISEAYLIPVLEEMLEAFPFLILGIHSDNGSEYINYKVAKLLEKLRIDLTKSRPRHSNDNALAESKNAAVVRKHLGYAHIPQDFAQEVNAFCREHLNPYVNFHRPCFFPKTVTDAKGKERKSIGMKT</sequence>
<gene>
    <name evidence="3" type="ORF">B1B_14740</name>
</gene>
<dbReference type="EMBL" id="AUZY01009789">
    <property type="protein sequence ID" value="EQD40928.1"/>
    <property type="molecule type" value="Genomic_DNA"/>
</dbReference>
<dbReference type="Gene3D" id="3.30.420.10">
    <property type="entry name" value="Ribonuclease H-like superfamily/Ribonuclease H"/>
    <property type="match status" value="1"/>
</dbReference>
<accession>T0Z7G3</accession>
<feature type="region of interest" description="Disordered" evidence="1">
    <location>
        <begin position="47"/>
        <end position="66"/>
    </location>
</feature>
<dbReference type="GO" id="GO:0003676">
    <property type="term" value="F:nucleic acid binding"/>
    <property type="evidence" value="ECO:0007669"/>
    <property type="project" value="InterPro"/>
</dbReference>
<evidence type="ECO:0000256" key="1">
    <source>
        <dbReference type="SAM" id="MobiDB-lite"/>
    </source>
</evidence>
<name>T0Z7G3_9ZZZZ</name>
<evidence type="ECO:0000313" key="3">
    <source>
        <dbReference type="EMBL" id="EQD40928.1"/>
    </source>
</evidence>
<dbReference type="PROSITE" id="PS50994">
    <property type="entry name" value="INTEGRASE"/>
    <property type="match status" value="1"/>
</dbReference>
<reference evidence="3" key="1">
    <citation type="submission" date="2013-08" db="EMBL/GenBank/DDBJ databases">
        <authorList>
            <person name="Mendez C."/>
            <person name="Richter M."/>
            <person name="Ferrer M."/>
            <person name="Sanchez J."/>
        </authorList>
    </citation>
    <scope>NUCLEOTIDE SEQUENCE</scope>
</reference>
<protein>
    <submittedName>
        <fullName evidence="3">Integrase catalytic region</fullName>
    </submittedName>
</protein>
<dbReference type="SUPFAM" id="SSF53098">
    <property type="entry name" value="Ribonuclease H-like"/>
    <property type="match status" value="1"/>
</dbReference>
<dbReference type="Pfam" id="PF00665">
    <property type="entry name" value="rve"/>
    <property type="match status" value="1"/>
</dbReference>
<evidence type="ECO:0000259" key="2">
    <source>
        <dbReference type="PROSITE" id="PS50994"/>
    </source>
</evidence>
<feature type="domain" description="Integrase catalytic" evidence="2">
    <location>
        <begin position="56"/>
        <end position="172"/>
    </location>
</feature>
<comment type="caution">
    <text evidence="3">The sequence shown here is derived from an EMBL/GenBank/DDBJ whole genome shotgun (WGS) entry which is preliminary data.</text>
</comment>
<dbReference type="GO" id="GO:0015074">
    <property type="term" value="P:DNA integration"/>
    <property type="evidence" value="ECO:0007669"/>
    <property type="project" value="InterPro"/>
</dbReference>
<dbReference type="InterPro" id="IPR001584">
    <property type="entry name" value="Integrase_cat-core"/>
</dbReference>
<dbReference type="InterPro" id="IPR012337">
    <property type="entry name" value="RNaseH-like_sf"/>
</dbReference>
<dbReference type="InterPro" id="IPR036397">
    <property type="entry name" value="RNaseH_sf"/>
</dbReference>
<feature type="non-terminal residue" evidence="3">
    <location>
        <position position="1"/>
    </location>
</feature>
<reference evidence="3" key="2">
    <citation type="journal article" date="2014" name="ISME J.">
        <title>Microbial stratification in low pH oxic and suboxic macroscopic growths along an acid mine drainage.</title>
        <authorList>
            <person name="Mendez-Garcia C."/>
            <person name="Mesa V."/>
            <person name="Sprenger R.R."/>
            <person name="Richter M."/>
            <person name="Diez M.S."/>
            <person name="Solano J."/>
            <person name="Bargiela R."/>
            <person name="Golyshina O.V."/>
            <person name="Manteca A."/>
            <person name="Ramos J.L."/>
            <person name="Gallego J.R."/>
            <person name="Llorente I."/>
            <person name="Martins Dos Santos V.A."/>
            <person name="Jensen O.N."/>
            <person name="Pelaez A.I."/>
            <person name="Sanchez J."/>
            <person name="Ferrer M."/>
        </authorList>
    </citation>
    <scope>NUCLEOTIDE SEQUENCE</scope>
</reference>
<dbReference type="AlphaFoldDB" id="T0Z7G3"/>